<evidence type="ECO:0000313" key="2">
    <source>
        <dbReference type="Proteomes" id="UP001386955"/>
    </source>
</evidence>
<evidence type="ECO:0000313" key="1">
    <source>
        <dbReference type="EMBL" id="KAK7376080.1"/>
    </source>
</evidence>
<sequence length="106" mass="12027">MRKQDVSLLCTCWKPETKSSNSTSYIWPSPTKDFSCSMLGNSEIRLSLNVTCLEYRLLLVTAPLSLVAGFVCKVSLVEVKEFMARDITKFQLDFPEKLLVLLDLCE</sequence>
<accession>A0AAN9NMW8</accession>
<reference evidence="1 2" key="1">
    <citation type="submission" date="2024-01" db="EMBL/GenBank/DDBJ databases">
        <title>The genomes of 5 underutilized Papilionoideae crops provide insights into root nodulation and disease resistanc.</title>
        <authorList>
            <person name="Jiang F."/>
        </authorList>
    </citation>
    <scope>NUCLEOTIDE SEQUENCE [LARGE SCALE GENOMIC DNA]</scope>
    <source>
        <strain evidence="1">DUOXIRENSHENG_FW03</strain>
        <tissue evidence="1">Leaves</tissue>
    </source>
</reference>
<gene>
    <name evidence="1" type="ORF">VNO78_34932</name>
</gene>
<dbReference type="Proteomes" id="UP001386955">
    <property type="component" value="Unassembled WGS sequence"/>
</dbReference>
<organism evidence="1 2">
    <name type="scientific">Psophocarpus tetragonolobus</name>
    <name type="common">Winged bean</name>
    <name type="synonym">Dolichos tetragonolobus</name>
    <dbReference type="NCBI Taxonomy" id="3891"/>
    <lineage>
        <taxon>Eukaryota</taxon>
        <taxon>Viridiplantae</taxon>
        <taxon>Streptophyta</taxon>
        <taxon>Embryophyta</taxon>
        <taxon>Tracheophyta</taxon>
        <taxon>Spermatophyta</taxon>
        <taxon>Magnoliopsida</taxon>
        <taxon>eudicotyledons</taxon>
        <taxon>Gunneridae</taxon>
        <taxon>Pentapetalae</taxon>
        <taxon>rosids</taxon>
        <taxon>fabids</taxon>
        <taxon>Fabales</taxon>
        <taxon>Fabaceae</taxon>
        <taxon>Papilionoideae</taxon>
        <taxon>50 kb inversion clade</taxon>
        <taxon>NPAAA clade</taxon>
        <taxon>indigoferoid/millettioid clade</taxon>
        <taxon>Phaseoleae</taxon>
        <taxon>Psophocarpus</taxon>
    </lineage>
</organism>
<protein>
    <submittedName>
        <fullName evidence="1">Uncharacterized protein</fullName>
    </submittedName>
</protein>
<proteinExistence type="predicted"/>
<dbReference type="AlphaFoldDB" id="A0AAN9NMW8"/>
<dbReference type="EMBL" id="JAYMYS010000033">
    <property type="protein sequence ID" value="KAK7376080.1"/>
    <property type="molecule type" value="Genomic_DNA"/>
</dbReference>
<comment type="caution">
    <text evidence="1">The sequence shown here is derived from an EMBL/GenBank/DDBJ whole genome shotgun (WGS) entry which is preliminary data.</text>
</comment>
<keyword evidence="2" id="KW-1185">Reference proteome</keyword>
<name>A0AAN9NMW8_PSOTE</name>